<dbReference type="RefSeq" id="WP_104959020.1">
    <property type="nucleotide sequence ID" value="NZ_CP026377.1"/>
</dbReference>
<dbReference type="Pfam" id="PF02518">
    <property type="entry name" value="HATPase_c"/>
    <property type="match status" value="1"/>
</dbReference>
<keyword evidence="11 19" id="KW-0418">Kinase</keyword>
<dbReference type="FunFam" id="1.10.287.130:FF:000035">
    <property type="entry name" value="Two-component sensor histidine kinase"/>
    <property type="match status" value="1"/>
</dbReference>
<dbReference type="PANTHER" id="PTHR45436">
    <property type="entry name" value="SENSOR HISTIDINE KINASE YKOH"/>
    <property type="match status" value="1"/>
</dbReference>
<keyword evidence="5" id="KW-1003">Cell membrane</keyword>
<evidence type="ECO:0000313" key="20">
    <source>
        <dbReference type="Proteomes" id="UP000238365"/>
    </source>
</evidence>
<dbReference type="NCBIfam" id="NF007664">
    <property type="entry name" value="PRK10337.1"/>
    <property type="match status" value="1"/>
</dbReference>
<protein>
    <recommendedName>
        <fullName evidence="4">Sensor protein QseC</fullName>
        <ecNumber evidence="3">2.7.13.3</ecNumber>
    </recommendedName>
</protein>
<comment type="catalytic activity">
    <reaction evidence="1">
        <text>ATP + protein L-histidine = ADP + protein N-phospho-L-histidine.</text>
        <dbReference type="EC" id="2.7.13.3"/>
    </reaction>
</comment>
<dbReference type="InterPro" id="IPR036097">
    <property type="entry name" value="HisK_dim/P_sf"/>
</dbReference>
<dbReference type="Pfam" id="PF08521">
    <property type="entry name" value="2CSK_N"/>
    <property type="match status" value="1"/>
</dbReference>
<keyword evidence="14" id="KW-0902">Two-component regulatory system</keyword>
<dbReference type="GO" id="GO:0000155">
    <property type="term" value="F:phosphorelay sensor kinase activity"/>
    <property type="evidence" value="ECO:0007669"/>
    <property type="project" value="InterPro"/>
</dbReference>
<dbReference type="SUPFAM" id="SSF47384">
    <property type="entry name" value="Homodimeric domain of signal transducing histidine kinase"/>
    <property type="match status" value="1"/>
</dbReference>
<dbReference type="InterPro" id="IPR005467">
    <property type="entry name" value="His_kinase_dom"/>
</dbReference>
<reference evidence="19 20" key="1">
    <citation type="submission" date="2018-01" db="EMBL/GenBank/DDBJ databases">
        <title>Complete and assembled Genome of Pantoea gaviniae DSM22758T.</title>
        <authorList>
            <person name="Stevens M.J.A."/>
            <person name="Zurfluh K."/>
            <person name="Stephan R."/>
        </authorList>
    </citation>
    <scope>NUCLEOTIDE SEQUENCE [LARGE SCALE GENOMIC DNA]</scope>
    <source>
        <strain evidence="19 20">DSM 22758</strain>
    </source>
</reference>
<feature type="transmembrane region" description="Helical" evidence="16">
    <location>
        <begin position="164"/>
        <end position="182"/>
    </location>
</feature>
<keyword evidence="9 16" id="KW-0812">Transmembrane</keyword>
<evidence type="ECO:0000259" key="18">
    <source>
        <dbReference type="PROSITE" id="PS50885"/>
    </source>
</evidence>
<dbReference type="Gene3D" id="3.30.565.10">
    <property type="entry name" value="Histidine kinase-like ATPase, C-terminal domain"/>
    <property type="match status" value="1"/>
</dbReference>
<accession>A0A2L0ILK3</accession>
<keyword evidence="6" id="KW-0997">Cell inner membrane</keyword>
<dbReference type="EMBL" id="CP026377">
    <property type="protein sequence ID" value="AUX95312.1"/>
    <property type="molecule type" value="Genomic_DNA"/>
</dbReference>
<dbReference type="SUPFAM" id="SSF55874">
    <property type="entry name" value="ATPase domain of HSP90 chaperone/DNA topoisomerase II/histidine kinase"/>
    <property type="match status" value="1"/>
</dbReference>
<evidence type="ECO:0000256" key="11">
    <source>
        <dbReference type="ARBA" id="ARBA00022777"/>
    </source>
</evidence>
<dbReference type="InterPro" id="IPR059132">
    <property type="entry name" value="QseC"/>
</dbReference>
<dbReference type="AlphaFoldDB" id="A0A2L0ILK3"/>
<evidence type="ECO:0000256" key="14">
    <source>
        <dbReference type="ARBA" id="ARBA00023012"/>
    </source>
</evidence>
<dbReference type="GO" id="GO:0005886">
    <property type="term" value="C:plasma membrane"/>
    <property type="evidence" value="ECO:0007669"/>
    <property type="project" value="TreeGrafter"/>
</dbReference>
<dbReference type="InterPro" id="IPR036890">
    <property type="entry name" value="HATPase_C_sf"/>
</dbReference>
<dbReference type="PROSITE" id="PS50109">
    <property type="entry name" value="HIS_KIN"/>
    <property type="match status" value="1"/>
</dbReference>
<evidence type="ECO:0000313" key="19">
    <source>
        <dbReference type="EMBL" id="AUX95312.1"/>
    </source>
</evidence>
<keyword evidence="20" id="KW-1185">Reference proteome</keyword>
<keyword evidence="15 16" id="KW-0472">Membrane</keyword>
<keyword evidence="10" id="KW-0547">Nucleotide-binding</keyword>
<evidence type="ECO:0000256" key="12">
    <source>
        <dbReference type="ARBA" id="ARBA00022840"/>
    </source>
</evidence>
<evidence type="ECO:0000256" key="13">
    <source>
        <dbReference type="ARBA" id="ARBA00022989"/>
    </source>
</evidence>
<dbReference type="InterPro" id="IPR013727">
    <property type="entry name" value="2CSK_N"/>
</dbReference>
<evidence type="ECO:0000259" key="17">
    <source>
        <dbReference type="PROSITE" id="PS50109"/>
    </source>
</evidence>
<feature type="domain" description="HAMP" evidence="18">
    <location>
        <begin position="183"/>
        <end position="235"/>
    </location>
</feature>
<dbReference type="SMART" id="SM00388">
    <property type="entry name" value="HisKA"/>
    <property type="match status" value="1"/>
</dbReference>
<dbReference type="GO" id="GO:0005524">
    <property type="term" value="F:ATP binding"/>
    <property type="evidence" value="ECO:0007669"/>
    <property type="project" value="UniProtKB-KW"/>
</dbReference>
<name>A0A2L0ILK3_9GAMM</name>
<dbReference type="PROSITE" id="PS50885">
    <property type="entry name" value="HAMP"/>
    <property type="match status" value="1"/>
</dbReference>
<evidence type="ECO:0000256" key="3">
    <source>
        <dbReference type="ARBA" id="ARBA00012438"/>
    </source>
</evidence>
<evidence type="ECO:0000256" key="2">
    <source>
        <dbReference type="ARBA" id="ARBA00004429"/>
    </source>
</evidence>
<sequence length="451" mass="50715">MSRLSLRARLTIGFLLLTAICWGAASISAWFQARHNINQLFDTQQMLFARHLAALTPDTLSQPAAALPESKKMLRHHRGEQEDDALAFAIFTRDGKRVLDDGDNGRDFLFEPNWRGFRDGRLRDDDDLWRTLWLNTPDGRYVVAVGQEREYRDEMTADVVRSTLLPWLAALPVMALLLLWLLQRELAPLRQIAHQLQRRSPDSNEALNASRLPTEVRPMADALNDLFARIHAMLQRERRFTSDAAHELRSPLAALKVQSEVVQLAHDDAAMRQHALSNLDASIDRATRLVDQLLTLSRLDAQRALAESETVDAETLLQQAIVEQDAAAQRAGITLRLEKQTTTAQRWQGHPLLLSLLLRNLLDNAIRYGRAGGSVTLILRQRQLEICDDGPGVDAEALERIGERFYRPPGQEKSGSGLGLSIVQHIAALHGMRMRLANRPQGGFSVTFDLP</sequence>
<keyword evidence="7" id="KW-0597">Phosphoprotein</keyword>
<dbReference type="Pfam" id="PF00512">
    <property type="entry name" value="HisKA"/>
    <property type="match status" value="1"/>
</dbReference>
<dbReference type="EC" id="2.7.13.3" evidence="3"/>
<dbReference type="KEGG" id="pgz:C2E15_21155"/>
<feature type="domain" description="Histidine kinase" evidence="17">
    <location>
        <begin position="243"/>
        <end position="451"/>
    </location>
</feature>
<keyword evidence="13 16" id="KW-1133">Transmembrane helix</keyword>
<evidence type="ECO:0000256" key="10">
    <source>
        <dbReference type="ARBA" id="ARBA00022741"/>
    </source>
</evidence>
<evidence type="ECO:0000256" key="4">
    <source>
        <dbReference type="ARBA" id="ARBA00017234"/>
    </source>
</evidence>
<dbReference type="InterPro" id="IPR003594">
    <property type="entry name" value="HATPase_dom"/>
</dbReference>
<dbReference type="Gene3D" id="1.10.287.130">
    <property type="match status" value="1"/>
</dbReference>
<evidence type="ECO:0000256" key="15">
    <source>
        <dbReference type="ARBA" id="ARBA00023136"/>
    </source>
</evidence>
<dbReference type="SMART" id="SM00387">
    <property type="entry name" value="HATPase_c"/>
    <property type="match status" value="1"/>
</dbReference>
<organism evidence="19 20">
    <name type="scientific">Mixta gaviniae</name>
    <dbReference type="NCBI Taxonomy" id="665914"/>
    <lineage>
        <taxon>Bacteria</taxon>
        <taxon>Pseudomonadati</taxon>
        <taxon>Pseudomonadota</taxon>
        <taxon>Gammaproteobacteria</taxon>
        <taxon>Enterobacterales</taxon>
        <taxon>Erwiniaceae</taxon>
        <taxon>Mixta</taxon>
    </lineage>
</organism>
<dbReference type="Gene3D" id="1.20.5.1040">
    <property type="entry name" value="Sensor protein qsec"/>
    <property type="match status" value="2"/>
</dbReference>
<gene>
    <name evidence="19" type="ORF">C2E15_21155</name>
</gene>
<keyword evidence="12" id="KW-0067">ATP-binding</keyword>
<evidence type="ECO:0000256" key="16">
    <source>
        <dbReference type="SAM" id="Phobius"/>
    </source>
</evidence>
<dbReference type="InterPro" id="IPR050428">
    <property type="entry name" value="TCS_sensor_his_kinase"/>
</dbReference>
<evidence type="ECO:0000256" key="9">
    <source>
        <dbReference type="ARBA" id="ARBA00022692"/>
    </source>
</evidence>
<dbReference type="Proteomes" id="UP000238365">
    <property type="component" value="Chromosome"/>
</dbReference>
<evidence type="ECO:0000256" key="6">
    <source>
        <dbReference type="ARBA" id="ARBA00022519"/>
    </source>
</evidence>
<comment type="subcellular location">
    <subcellularLocation>
        <location evidence="2">Cell inner membrane</location>
        <topology evidence="2">Multi-pass membrane protein</topology>
    </subcellularLocation>
</comment>
<evidence type="ECO:0000256" key="8">
    <source>
        <dbReference type="ARBA" id="ARBA00022679"/>
    </source>
</evidence>
<dbReference type="InterPro" id="IPR003660">
    <property type="entry name" value="HAMP_dom"/>
</dbReference>
<proteinExistence type="predicted"/>
<evidence type="ECO:0000256" key="5">
    <source>
        <dbReference type="ARBA" id="ARBA00022475"/>
    </source>
</evidence>
<evidence type="ECO:0000256" key="7">
    <source>
        <dbReference type="ARBA" id="ARBA00022553"/>
    </source>
</evidence>
<dbReference type="InterPro" id="IPR004358">
    <property type="entry name" value="Sig_transdc_His_kin-like_C"/>
</dbReference>
<dbReference type="PANTHER" id="PTHR45436:SF14">
    <property type="entry name" value="SENSOR PROTEIN QSEC"/>
    <property type="match status" value="1"/>
</dbReference>
<evidence type="ECO:0000256" key="1">
    <source>
        <dbReference type="ARBA" id="ARBA00000085"/>
    </source>
</evidence>
<dbReference type="CDD" id="cd00082">
    <property type="entry name" value="HisKA"/>
    <property type="match status" value="1"/>
</dbReference>
<keyword evidence="8" id="KW-0808">Transferase</keyword>
<dbReference type="PRINTS" id="PR00344">
    <property type="entry name" value="BCTRLSENSOR"/>
</dbReference>
<dbReference type="InterPro" id="IPR003661">
    <property type="entry name" value="HisK_dim/P_dom"/>
</dbReference>